<feature type="transmembrane region" description="Helical" evidence="6">
    <location>
        <begin position="206"/>
        <end position="226"/>
    </location>
</feature>
<feature type="transmembrane region" description="Helical" evidence="6">
    <location>
        <begin position="12"/>
        <end position="35"/>
    </location>
</feature>
<evidence type="ECO:0000256" key="6">
    <source>
        <dbReference type="SAM" id="Phobius"/>
    </source>
</evidence>
<dbReference type="PANTHER" id="PTHR31272:SF4">
    <property type="entry name" value="CYTOCHROME C-TYPE BIOGENESIS PROTEIN HI_1454-RELATED"/>
    <property type="match status" value="1"/>
</dbReference>
<proteinExistence type="inferred from homology"/>
<accession>A0A6J6UC09</accession>
<evidence type="ECO:0000256" key="5">
    <source>
        <dbReference type="ARBA" id="ARBA00023136"/>
    </source>
</evidence>
<comment type="subcellular location">
    <subcellularLocation>
        <location evidence="1">Membrane</location>
        <topology evidence="1">Multi-pass membrane protein</topology>
    </subcellularLocation>
</comment>
<dbReference type="InterPro" id="IPR051790">
    <property type="entry name" value="Cytochrome_c-biogenesis_DsbD"/>
</dbReference>
<sequence length="241" mass="25536">MKDFFVEQILDGFLITAFPVAFIAGFISFLSPCVLPLVPGYLSFAAGFSSNRGKVFLGSLLFVLGFSTVFVSYGAVFGGLGNQLAAHEDAISRVLGVVTMLLGFVFLGKFSLMPTIRPRMKTTGGLIGAPILGFLFGVGWTPCIGPALAAVQTLAFQESSAVRGAVLSLGYCLGLGLPFIASGVFLDRSEKLRKVLVRRGDLISKIGGLFLIAIGLLQVTGMWGQIMNSLRALISDFIPVV</sequence>
<organism evidence="8">
    <name type="scientific">freshwater metagenome</name>
    <dbReference type="NCBI Taxonomy" id="449393"/>
    <lineage>
        <taxon>unclassified sequences</taxon>
        <taxon>metagenomes</taxon>
        <taxon>ecological metagenomes</taxon>
    </lineage>
</organism>
<dbReference type="PANTHER" id="PTHR31272">
    <property type="entry name" value="CYTOCHROME C-TYPE BIOGENESIS PROTEIN HI_1454-RELATED"/>
    <property type="match status" value="1"/>
</dbReference>
<dbReference type="InterPro" id="IPR003834">
    <property type="entry name" value="Cyt_c_assmbl_TM_dom"/>
</dbReference>
<dbReference type="GO" id="GO:0017004">
    <property type="term" value="P:cytochrome complex assembly"/>
    <property type="evidence" value="ECO:0007669"/>
    <property type="project" value="InterPro"/>
</dbReference>
<evidence type="ECO:0000313" key="9">
    <source>
        <dbReference type="EMBL" id="CAB5006886.1"/>
    </source>
</evidence>
<evidence type="ECO:0000256" key="1">
    <source>
        <dbReference type="ARBA" id="ARBA00004141"/>
    </source>
</evidence>
<evidence type="ECO:0000313" key="8">
    <source>
        <dbReference type="EMBL" id="CAB4757300.1"/>
    </source>
</evidence>
<dbReference type="Pfam" id="PF02683">
    <property type="entry name" value="DsbD_TM"/>
    <property type="match status" value="1"/>
</dbReference>
<protein>
    <submittedName>
        <fullName evidence="8">Unannotated protein</fullName>
    </submittedName>
</protein>
<dbReference type="EMBL" id="CAFBPE010000049">
    <property type="protein sequence ID" value="CAB5006886.1"/>
    <property type="molecule type" value="Genomic_DNA"/>
</dbReference>
<comment type="similarity">
    <text evidence="2">Belongs to the DsbD family.</text>
</comment>
<keyword evidence="4 6" id="KW-1133">Transmembrane helix</keyword>
<feature type="transmembrane region" description="Helical" evidence="6">
    <location>
        <begin position="161"/>
        <end position="186"/>
    </location>
</feature>
<dbReference type="EMBL" id="CAEZZF010000090">
    <property type="protein sequence ID" value="CAB4757300.1"/>
    <property type="molecule type" value="Genomic_DNA"/>
</dbReference>
<evidence type="ECO:0000259" key="7">
    <source>
        <dbReference type="Pfam" id="PF02683"/>
    </source>
</evidence>
<dbReference type="GO" id="GO:0016020">
    <property type="term" value="C:membrane"/>
    <property type="evidence" value="ECO:0007669"/>
    <property type="project" value="UniProtKB-SubCell"/>
</dbReference>
<feature type="transmembrane region" description="Helical" evidence="6">
    <location>
        <begin position="90"/>
        <end position="112"/>
    </location>
</feature>
<evidence type="ECO:0000256" key="2">
    <source>
        <dbReference type="ARBA" id="ARBA00006143"/>
    </source>
</evidence>
<keyword evidence="3 6" id="KW-0812">Transmembrane</keyword>
<feature type="domain" description="Cytochrome C biogenesis protein transmembrane" evidence="7">
    <location>
        <begin position="17"/>
        <end position="206"/>
    </location>
</feature>
<evidence type="ECO:0000256" key="3">
    <source>
        <dbReference type="ARBA" id="ARBA00022692"/>
    </source>
</evidence>
<feature type="transmembrane region" description="Helical" evidence="6">
    <location>
        <begin position="55"/>
        <end position="78"/>
    </location>
</feature>
<evidence type="ECO:0000313" key="10">
    <source>
        <dbReference type="EMBL" id="CAB5052320.1"/>
    </source>
</evidence>
<dbReference type="EMBL" id="CAFBQN010000004">
    <property type="protein sequence ID" value="CAB5052320.1"/>
    <property type="molecule type" value="Genomic_DNA"/>
</dbReference>
<dbReference type="AlphaFoldDB" id="A0A6J6UC09"/>
<feature type="transmembrane region" description="Helical" evidence="6">
    <location>
        <begin position="124"/>
        <end position="149"/>
    </location>
</feature>
<gene>
    <name evidence="8" type="ORF">UFOPK2837_00945</name>
    <name evidence="9" type="ORF">UFOPK4065_00713</name>
    <name evidence="10" type="ORF">UFOPK4319_00143</name>
</gene>
<evidence type="ECO:0000256" key="4">
    <source>
        <dbReference type="ARBA" id="ARBA00022989"/>
    </source>
</evidence>
<reference evidence="8" key="1">
    <citation type="submission" date="2020-05" db="EMBL/GenBank/DDBJ databases">
        <authorList>
            <person name="Chiriac C."/>
            <person name="Salcher M."/>
            <person name="Ghai R."/>
            <person name="Kavagutti S V."/>
        </authorList>
    </citation>
    <scope>NUCLEOTIDE SEQUENCE</scope>
</reference>
<name>A0A6J6UC09_9ZZZZ</name>
<keyword evidence="5 6" id="KW-0472">Membrane</keyword>